<dbReference type="PROSITE" id="PS50048">
    <property type="entry name" value="ZN2_CY6_FUNGAL_2"/>
    <property type="match status" value="1"/>
</dbReference>
<accession>F8Q485</accession>
<dbReference type="GO" id="GO:0008270">
    <property type="term" value="F:zinc ion binding"/>
    <property type="evidence" value="ECO:0007669"/>
    <property type="project" value="InterPro"/>
</dbReference>
<keyword evidence="3" id="KW-0539">Nucleus</keyword>
<evidence type="ECO:0000313" key="8">
    <source>
        <dbReference type="EMBL" id="EGN96940.1"/>
    </source>
</evidence>
<evidence type="ECO:0000259" key="7">
    <source>
        <dbReference type="PROSITE" id="PS51379"/>
    </source>
</evidence>
<name>F8Q485_SERL3</name>
<feature type="region of interest" description="Disordered" evidence="5">
    <location>
        <begin position="188"/>
        <end position="210"/>
    </location>
</feature>
<feature type="region of interest" description="Disordered" evidence="5">
    <location>
        <begin position="692"/>
        <end position="742"/>
    </location>
</feature>
<evidence type="ECO:0000256" key="5">
    <source>
        <dbReference type="SAM" id="MobiDB-lite"/>
    </source>
</evidence>
<reference evidence="9" key="1">
    <citation type="journal article" date="2011" name="Science">
        <title>The plant cell wall-decomposing machinery underlies the functional diversity of forest fungi.</title>
        <authorList>
            <person name="Eastwood D.C."/>
            <person name="Floudas D."/>
            <person name="Binder M."/>
            <person name="Majcherczyk A."/>
            <person name="Schneider P."/>
            <person name="Aerts A."/>
            <person name="Asiegbu F.O."/>
            <person name="Baker S.E."/>
            <person name="Barry K."/>
            <person name="Bendiksby M."/>
            <person name="Blumentritt M."/>
            <person name="Coutinho P.M."/>
            <person name="Cullen D."/>
            <person name="de Vries R.P."/>
            <person name="Gathman A."/>
            <person name="Goodell B."/>
            <person name="Henrissat B."/>
            <person name="Ihrmark K."/>
            <person name="Kauserud H."/>
            <person name="Kohler A."/>
            <person name="LaButti K."/>
            <person name="Lapidus A."/>
            <person name="Lavin J.L."/>
            <person name="Lee Y.-H."/>
            <person name="Lindquist E."/>
            <person name="Lilly W."/>
            <person name="Lucas S."/>
            <person name="Morin E."/>
            <person name="Murat C."/>
            <person name="Oguiza J.A."/>
            <person name="Park J."/>
            <person name="Pisabarro A.G."/>
            <person name="Riley R."/>
            <person name="Rosling A."/>
            <person name="Salamov A."/>
            <person name="Schmidt O."/>
            <person name="Schmutz J."/>
            <person name="Skrede I."/>
            <person name="Stenlid J."/>
            <person name="Wiebenga A."/>
            <person name="Xie X."/>
            <person name="Kuees U."/>
            <person name="Hibbett D.S."/>
            <person name="Hoffmeister D."/>
            <person name="Hoegberg N."/>
            <person name="Martin F."/>
            <person name="Grigoriev I.V."/>
            <person name="Watkinson S.C."/>
        </authorList>
    </citation>
    <scope>NUCLEOTIDE SEQUENCE [LARGE SCALE GENOMIC DNA]</scope>
    <source>
        <strain evidence="9">strain S7.3</strain>
    </source>
</reference>
<dbReference type="SMART" id="SM00906">
    <property type="entry name" value="Fungal_trans"/>
    <property type="match status" value="1"/>
</dbReference>
<feature type="compositionally biased region" description="Low complexity" evidence="5">
    <location>
        <begin position="188"/>
        <end position="197"/>
    </location>
</feature>
<gene>
    <name evidence="8" type="ORF">SERLA73DRAFT_75787</name>
</gene>
<dbReference type="HOGENOM" id="CLU_007340_1_0_1"/>
<dbReference type="Pfam" id="PF04082">
    <property type="entry name" value="Fungal_trans"/>
    <property type="match status" value="1"/>
</dbReference>
<feature type="compositionally biased region" description="Low complexity" evidence="5">
    <location>
        <begin position="789"/>
        <end position="798"/>
    </location>
</feature>
<feature type="domain" description="Zn(2)-C6 fungal-type" evidence="6">
    <location>
        <begin position="42"/>
        <end position="71"/>
    </location>
</feature>
<dbReference type="GO" id="GO:0000981">
    <property type="term" value="F:DNA-binding transcription factor activity, RNA polymerase II-specific"/>
    <property type="evidence" value="ECO:0007669"/>
    <property type="project" value="InterPro"/>
</dbReference>
<feature type="region of interest" description="Disordered" evidence="5">
    <location>
        <begin position="135"/>
        <end position="154"/>
    </location>
</feature>
<dbReference type="GO" id="GO:0006351">
    <property type="term" value="P:DNA-templated transcription"/>
    <property type="evidence" value="ECO:0007669"/>
    <property type="project" value="InterPro"/>
</dbReference>
<evidence type="ECO:0000256" key="1">
    <source>
        <dbReference type="ARBA" id="ARBA00004123"/>
    </source>
</evidence>
<sequence length="929" mass="103413">MPPEPTKAKLKRKSSRREVEDFRFDGGHAREIEQKRINGQISCAECRRLKIKCDKQIPCQSCQRRGCAALCPNGSLATGQGTRFVLAATEHLHRRISKMSERIRQLEDALASLQSQHSTEPHPLLRDDLLGVNQDRDDDYAGLTEDAPGPSNPPELIDTFGTLSITDHGISRFFGPTGGSECLLMSDNVSSRESSNSQTPERQRDSKSPSLPQKVVMFSHAFPFTPMGPVAEVRELIEGQLPSWERARYLSESYLDGAAWLFRGVNRDQLMDEILPVYYSSSSVKPVEEHNSAHELALLFVVFAVGALVDLTQEPGNVEAEHYHQIARAAICLQPVLEKPSLTTIQALHLLSVYNAMSGNEFSSKEASMETTWSLIILAAHLSQTIGLHRDSVKWGLPPKVVQRRRGLFWDIFVADAWHALSTGRPPSFSLAYIDCRYPETRSSRPPGQGDDEANFDTWNFRFAAECVAEVASRTLTAETPTYATIMELDRKVREFPIPESAAAMATSVAGTPMMTVSEDNQTLSDSMGNCTLSHTREVTIIEFPVNPLKSPYAPSFLAAYRASSTILRTIQAQFVAAPALCSRFWTMWTFAFSAAIVFGTIVTRGPRSPLASNAMTELDNACILFSKAAAHSPRAARALPILTKLSEKAHHALSNVQSGQSSASQGQFWSLKEEEGDDELAIFSGRTRFVSAKRAAPQTPSEPVDQPVQMSDPPYAPPPPPPPSHSAEPTPPVSYYPERASTTPSMRNWMQEQPSHYAQRREYVPNPETTVPSHVAPPYQTTRLCYYPHTPQNHQPQAPQPQPQHHRHQPHSHSQPQQAQHPHHQREQGPSVSGPSDFTWRSQANIPQQYNDSAFPVSQPHGATYQQQQQQQQHYDSSSSTAFNAQHVKPPPELTELGLVSQDSRLDERWASFMQDSGYLDGFSYRTR</sequence>
<dbReference type="InterPro" id="IPR001138">
    <property type="entry name" value="Zn2Cys6_DnaBD"/>
</dbReference>
<dbReference type="PROSITE" id="PS00463">
    <property type="entry name" value="ZN2_CY6_FUNGAL_1"/>
    <property type="match status" value="1"/>
</dbReference>
<dbReference type="SMART" id="SM00066">
    <property type="entry name" value="GAL4"/>
    <property type="match status" value="1"/>
</dbReference>
<evidence type="ECO:0000259" key="6">
    <source>
        <dbReference type="PROSITE" id="PS50048"/>
    </source>
</evidence>
<dbReference type="InterPro" id="IPR017896">
    <property type="entry name" value="4Fe4S_Fe-S-bd"/>
</dbReference>
<organism evidence="9">
    <name type="scientific">Serpula lacrymans var. lacrymans (strain S7.3)</name>
    <name type="common">Dry rot fungus</name>
    <dbReference type="NCBI Taxonomy" id="936435"/>
    <lineage>
        <taxon>Eukaryota</taxon>
        <taxon>Fungi</taxon>
        <taxon>Dikarya</taxon>
        <taxon>Basidiomycota</taxon>
        <taxon>Agaricomycotina</taxon>
        <taxon>Agaricomycetes</taxon>
        <taxon>Agaricomycetidae</taxon>
        <taxon>Boletales</taxon>
        <taxon>Coniophorineae</taxon>
        <taxon>Serpulaceae</taxon>
        <taxon>Serpula</taxon>
    </lineage>
</organism>
<evidence type="ECO:0000256" key="2">
    <source>
        <dbReference type="ARBA" id="ARBA00022723"/>
    </source>
</evidence>
<evidence type="ECO:0000256" key="3">
    <source>
        <dbReference type="ARBA" id="ARBA00023242"/>
    </source>
</evidence>
<dbReference type="InterPro" id="IPR036864">
    <property type="entry name" value="Zn2-C6_fun-type_DNA-bd_sf"/>
</dbReference>
<dbReference type="PANTHER" id="PTHR31001">
    <property type="entry name" value="UNCHARACTERIZED TRANSCRIPTIONAL REGULATORY PROTEIN"/>
    <property type="match status" value="1"/>
</dbReference>
<dbReference type="AlphaFoldDB" id="F8Q485"/>
<feature type="region of interest" description="Disordered" evidence="5">
    <location>
        <begin position="785"/>
        <end position="901"/>
    </location>
</feature>
<dbReference type="PROSITE" id="PS51379">
    <property type="entry name" value="4FE4S_FER_2"/>
    <property type="match status" value="1"/>
</dbReference>
<dbReference type="InParanoid" id="F8Q485"/>
<dbReference type="GO" id="GO:0005634">
    <property type="term" value="C:nucleus"/>
    <property type="evidence" value="ECO:0007669"/>
    <property type="project" value="UniProtKB-SubCell"/>
</dbReference>
<dbReference type="Gene3D" id="4.10.240.10">
    <property type="entry name" value="Zn(2)-C6 fungal-type DNA-binding domain"/>
    <property type="match status" value="1"/>
</dbReference>
<feature type="domain" description="4Fe-4S ferredoxin-type" evidence="7">
    <location>
        <begin position="49"/>
        <end position="81"/>
    </location>
</feature>
<dbReference type="EMBL" id="GL945483">
    <property type="protein sequence ID" value="EGN96940.1"/>
    <property type="molecule type" value="Genomic_DNA"/>
</dbReference>
<dbReference type="OMA" id="SMEMTWS"/>
<keyword evidence="4" id="KW-0175">Coiled coil</keyword>
<proteinExistence type="predicted"/>
<comment type="subcellular location">
    <subcellularLocation>
        <location evidence="1">Nucleus</location>
    </subcellularLocation>
</comment>
<dbReference type="Proteomes" id="UP000008063">
    <property type="component" value="Unassembled WGS sequence"/>
</dbReference>
<dbReference type="InterPro" id="IPR050613">
    <property type="entry name" value="Sec_Metabolite_Reg"/>
</dbReference>
<feature type="compositionally biased region" description="Pro residues" evidence="5">
    <location>
        <begin position="715"/>
        <end position="735"/>
    </location>
</feature>
<feature type="compositionally biased region" description="Polar residues" evidence="5">
    <location>
        <begin position="829"/>
        <end position="853"/>
    </location>
</feature>
<dbReference type="GO" id="GO:0003677">
    <property type="term" value="F:DNA binding"/>
    <property type="evidence" value="ECO:0007669"/>
    <property type="project" value="InterPro"/>
</dbReference>
<evidence type="ECO:0000256" key="4">
    <source>
        <dbReference type="SAM" id="Coils"/>
    </source>
</evidence>
<dbReference type="CDD" id="cd00067">
    <property type="entry name" value="GAL4"/>
    <property type="match status" value="1"/>
</dbReference>
<dbReference type="InterPro" id="IPR007219">
    <property type="entry name" value="XnlR_reg_dom"/>
</dbReference>
<evidence type="ECO:0000313" key="9">
    <source>
        <dbReference type="Proteomes" id="UP000008063"/>
    </source>
</evidence>
<dbReference type="CDD" id="cd12148">
    <property type="entry name" value="fungal_TF_MHR"/>
    <property type="match status" value="1"/>
</dbReference>
<feature type="compositionally biased region" description="Polar residues" evidence="5">
    <location>
        <begin position="875"/>
        <end position="885"/>
    </location>
</feature>
<keyword evidence="9" id="KW-1185">Reference proteome</keyword>
<evidence type="ECO:0008006" key="10">
    <source>
        <dbReference type="Google" id="ProtNLM"/>
    </source>
</evidence>
<protein>
    <recommendedName>
        <fullName evidence="10">Zn(2)-C6 fungal-type domain-containing protein</fullName>
    </recommendedName>
</protein>
<dbReference type="SUPFAM" id="SSF57701">
    <property type="entry name" value="Zn2/Cys6 DNA-binding domain"/>
    <property type="match status" value="1"/>
</dbReference>
<dbReference type="OrthoDB" id="424974at2759"/>
<dbReference type="PANTHER" id="PTHR31001:SF56">
    <property type="entry name" value="ZN(2)-C6 FUNGAL-TYPE DOMAIN-CONTAINING PROTEIN"/>
    <property type="match status" value="1"/>
</dbReference>
<keyword evidence="2" id="KW-0479">Metal-binding</keyword>
<dbReference type="Pfam" id="PF00172">
    <property type="entry name" value="Zn_clus"/>
    <property type="match status" value="1"/>
</dbReference>
<feature type="coiled-coil region" evidence="4">
    <location>
        <begin position="89"/>
        <end position="116"/>
    </location>
</feature>